<keyword evidence="4" id="KW-1185">Reference proteome</keyword>
<reference evidence="3" key="1">
    <citation type="submission" date="2021-02" db="EMBL/GenBank/DDBJ databases">
        <authorList>
            <person name="Nowell W R."/>
        </authorList>
    </citation>
    <scope>NUCLEOTIDE SEQUENCE</scope>
</reference>
<dbReference type="EMBL" id="CAJNOR010000144">
    <property type="protein sequence ID" value="CAF0815815.1"/>
    <property type="molecule type" value="Genomic_DNA"/>
</dbReference>
<evidence type="ECO:0000313" key="3">
    <source>
        <dbReference type="EMBL" id="CAF0815815.1"/>
    </source>
</evidence>
<feature type="transmembrane region" description="Helical" evidence="2">
    <location>
        <begin position="51"/>
        <end position="73"/>
    </location>
</feature>
<evidence type="ECO:0000313" key="4">
    <source>
        <dbReference type="Proteomes" id="UP000663828"/>
    </source>
</evidence>
<name>A0A813TM90_ADIRI</name>
<dbReference type="SMART" id="SM00698">
    <property type="entry name" value="MORN"/>
    <property type="match status" value="10"/>
</dbReference>
<dbReference type="PANTHER" id="PTHR23084">
    <property type="entry name" value="PHOSPHATIDYLINOSITOL-4-PHOSPHATE 5-KINASE RELATED"/>
    <property type="match status" value="1"/>
</dbReference>
<dbReference type="SUPFAM" id="SSF82185">
    <property type="entry name" value="Histone H3 K4-specific methyltransferase SET7/9 N-terminal domain"/>
    <property type="match status" value="3"/>
</dbReference>
<gene>
    <name evidence="3" type="ORF">XAT740_LOCUS3703</name>
</gene>
<organism evidence="3 4">
    <name type="scientific">Adineta ricciae</name>
    <name type="common">Rotifer</name>
    <dbReference type="NCBI Taxonomy" id="249248"/>
    <lineage>
        <taxon>Eukaryota</taxon>
        <taxon>Metazoa</taxon>
        <taxon>Spiralia</taxon>
        <taxon>Gnathifera</taxon>
        <taxon>Rotifera</taxon>
        <taxon>Eurotatoria</taxon>
        <taxon>Bdelloidea</taxon>
        <taxon>Adinetida</taxon>
        <taxon>Adinetidae</taxon>
        <taxon>Adineta</taxon>
    </lineage>
</organism>
<proteinExistence type="predicted"/>
<dbReference type="InterPro" id="IPR003409">
    <property type="entry name" value="MORN"/>
</dbReference>
<dbReference type="Pfam" id="PF02493">
    <property type="entry name" value="MORN"/>
    <property type="match status" value="10"/>
</dbReference>
<keyword evidence="2" id="KW-0472">Membrane</keyword>
<dbReference type="AlphaFoldDB" id="A0A813TM90"/>
<sequence>MSRGSTISTDRHLEHANYDEETNIIQSLSESAERSRRRQSQSYFVNRSIKFIWFCSAITLGIIVIVFVGLLVASRMYEKIYRDTVNKQVHPLARLTRKEKLKIDNNDTSECENDWSSQSFLANSYGNAQSKNLRSYLPDIIGHINIFMYQPTQNGRHRTAQRFRFPAARYTIRTFPILGPFTTFQMTLPLFVHSLSVQTIIYASEEAVYLLPPLFNKHGQIFSLAELIALQYARLEKRMCRQTSSVNLMTLFHPGIVRGPSIPQIDLTTGYFQGGIEVKYRWPFITKFSRVSSYINITYNNGDRYEGYISNGMINGYGIYNYADGSKFVGNFINASSNGFGEMRWIDNTWYEGHWVNDVMHGNGTYYYPDGRKYVGHSANDTADGYGEMSWPGGDRYEGSWKNDTMHGNGTYHYTDGRTHIGRYKNGIKNGFGEMSWTNGDRFIGYWKRDAMNGNGTYYYNDGKKYSGRFINGIFHGYGIMEWTDDARYEGYWKYDMMNDQSRYEGFWENNMMNGNGTYQYSDGKKYIGHSVNNTADGYGEMFWPKGDHYLGYWKDDSRHGVGKFTFANGTVQQGTWNDDTFVN</sequence>
<keyword evidence="2" id="KW-1133">Transmembrane helix</keyword>
<comment type="caution">
    <text evidence="3">The sequence shown here is derived from an EMBL/GenBank/DDBJ whole genome shotgun (WGS) entry which is preliminary data.</text>
</comment>
<keyword evidence="2" id="KW-0812">Transmembrane</keyword>
<dbReference type="Proteomes" id="UP000663828">
    <property type="component" value="Unassembled WGS sequence"/>
</dbReference>
<evidence type="ECO:0000256" key="1">
    <source>
        <dbReference type="ARBA" id="ARBA00022737"/>
    </source>
</evidence>
<accession>A0A813TM90</accession>
<dbReference type="Gene3D" id="2.20.110.10">
    <property type="entry name" value="Histone H3 K4-specific methyltransferase SET7/9 N-terminal domain"/>
    <property type="match status" value="6"/>
</dbReference>
<evidence type="ECO:0000256" key="2">
    <source>
        <dbReference type="SAM" id="Phobius"/>
    </source>
</evidence>
<dbReference type="PANTHER" id="PTHR23084:SF263">
    <property type="entry name" value="MORN REPEAT-CONTAINING PROTEIN 1"/>
    <property type="match status" value="1"/>
</dbReference>
<protein>
    <submittedName>
        <fullName evidence="3">Uncharacterized protein</fullName>
    </submittedName>
</protein>
<keyword evidence="1" id="KW-0677">Repeat</keyword>